<accession>A0ABP7ZIE6</accession>
<name>A0ABP7ZIE6_9MICO</name>
<evidence type="ECO:0000313" key="4">
    <source>
        <dbReference type="Proteomes" id="UP001415169"/>
    </source>
</evidence>
<keyword evidence="4" id="KW-1185">Reference proteome</keyword>
<reference evidence="3" key="1">
    <citation type="journal article" date="2014" name="Int. J. Syst. Evol. Microbiol.">
        <title>Complete genome of a new Firmicutes species belonging to the dominant human colonic microbiota ('Ruminococcus bicirculans') reveals two chromosomes and a selective capacity to utilize plant glucans.</title>
        <authorList>
            <consortium name="NISC Comparative Sequencing Program"/>
            <person name="Wegmann U."/>
            <person name="Louis P."/>
            <person name="Goesmann A."/>
            <person name="Henrissat B."/>
            <person name="Duncan S.H."/>
            <person name="Flint H.J."/>
        </authorList>
    </citation>
    <scope>NUCLEOTIDE SEQUENCE</scope>
    <source>
        <strain evidence="3">JCM 17590</strain>
    </source>
</reference>
<dbReference type="Gene3D" id="3.30.530.20">
    <property type="match status" value="1"/>
</dbReference>
<evidence type="ECO:0000313" key="3">
    <source>
        <dbReference type="EMBL" id="GAA4159218.1"/>
    </source>
</evidence>
<comment type="similarity">
    <text evidence="1">Belongs to the AHA1 family.</text>
</comment>
<dbReference type="InterPro" id="IPR023393">
    <property type="entry name" value="START-like_dom_sf"/>
</dbReference>
<proteinExistence type="inferred from homology"/>
<protein>
    <recommendedName>
        <fullName evidence="2">Activator of Hsp90 ATPase homologue 1/2-like C-terminal domain-containing protein</fullName>
    </recommendedName>
</protein>
<dbReference type="SUPFAM" id="SSF55961">
    <property type="entry name" value="Bet v1-like"/>
    <property type="match status" value="1"/>
</dbReference>
<sequence>MSVPEYSYVTYIRATAEQVWRALTDADVTARFWGHAQVSDWNVGSRVEHVRVDGSGVVDAAGVVLAVEAPTRLSFTFGEPREVDDPTIQQSVVTFDIDEFRDIVRASVTHSGFATTADRDAISEGWPTVFANLKTLLETGEVLPTPPWEFHAVRRAAQMARHDPN</sequence>
<evidence type="ECO:0000256" key="1">
    <source>
        <dbReference type="ARBA" id="ARBA00006817"/>
    </source>
</evidence>
<dbReference type="RefSeq" id="WP_344790961.1">
    <property type="nucleotide sequence ID" value="NZ_BAABBV010000001.1"/>
</dbReference>
<dbReference type="InterPro" id="IPR013538">
    <property type="entry name" value="ASHA1/2-like_C"/>
</dbReference>
<comment type="caution">
    <text evidence="3">The sequence shown here is derived from an EMBL/GenBank/DDBJ whole genome shotgun (WGS) entry which is preliminary data.</text>
</comment>
<dbReference type="Pfam" id="PF08327">
    <property type="entry name" value="AHSA1"/>
    <property type="match status" value="1"/>
</dbReference>
<gene>
    <name evidence="3" type="ORF">GCM10022286_13240</name>
</gene>
<dbReference type="Proteomes" id="UP001415169">
    <property type="component" value="Unassembled WGS sequence"/>
</dbReference>
<reference evidence="3" key="2">
    <citation type="submission" date="2023-12" db="EMBL/GenBank/DDBJ databases">
        <authorList>
            <person name="Sun Q."/>
            <person name="Inoue M."/>
        </authorList>
    </citation>
    <scope>NUCLEOTIDE SEQUENCE</scope>
    <source>
        <strain evidence="3">JCM 17590</strain>
    </source>
</reference>
<dbReference type="EMBL" id="BAABBV010000001">
    <property type="protein sequence ID" value="GAA4159218.1"/>
    <property type="molecule type" value="Genomic_DNA"/>
</dbReference>
<evidence type="ECO:0000259" key="2">
    <source>
        <dbReference type="Pfam" id="PF08327"/>
    </source>
</evidence>
<organism evidence="3 4">
    <name type="scientific">Gryllotalpicola daejeonensis</name>
    <dbReference type="NCBI Taxonomy" id="993087"/>
    <lineage>
        <taxon>Bacteria</taxon>
        <taxon>Bacillati</taxon>
        <taxon>Actinomycetota</taxon>
        <taxon>Actinomycetes</taxon>
        <taxon>Micrococcales</taxon>
        <taxon>Microbacteriaceae</taxon>
        <taxon>Gryllotalpicola</taxon>
    </lineage>
</organism>
<feature type="domain" description="Activator of Hsp90 ATPase homologue 1/2-like C-terminal" evidence="2">
    <location>
        <begin position="14"/>
        <end position="138"/>
    </location>
</feature>